<feature type="region of interest" description="Disordered" evidence="1">
    <location>
        <begin position="473"/>
        <end position="521"/>
    </location>
</feature>
<evidence type="ECO:0000259" key="3">
    <source>
        <dbReference type="Pfam" id="PF18696"/>
    </source>
</evidence>
<dbReference type="PANTHER" id="PTHR21119:SF8">
    <property type="entry name" value="PHOSPHOLIPID TRANSFER PROTEIN C2CD2L"/>
    <property type="match status" value="1"/>
</dbReference>
<dbReference type="GO" id="GO:0035091">
    <property type="term" value="F:phosphatidylinositol binding"/>
    <property type="evidence" value="ECO:0007669"/>
    <property type="project" value="TreeGrafter"/>
</dbReference>
<dbReference type="GO" id="GO:0035774">
    <property type="term" value="P:positive regulation of insulin secretion involved in cellular response to glucose stimulus"/>
    <property type="evidence" value="ECO:0007669"/>
    <property type="project" value="TreeGrafter"/>
</dbReference>
<dbReference type="InterPro" id="IPR039934">
    <property type="entry name" value="C2CD2/C2CD2L"/>
</dbReference>
<evidence type="ECO:0000313" key="4">
    <source>
        <dbReference type="EMBL" id="CAG5874801.1"/>
    </source>
</evidence>
<sequence length="712" mass="77406">MELQGLSWLCLVGLFFASVLIVLRWLVQYWATVARLWRSRKTAKGAQRDAARRLQPPQSRAGGVWGFLLSLRSARDGGDASEAGVKGLLSSLLSFKSFREHWQRTWVKALNEQACRHGSSLQITFDSGLQLTASSAIDSVSCTDPSTSQMVLHCKCRVDTLTFPVTVTQQSPAAVSMDTYQITTAPMVAKVVVRLEEVQDEGLLISWTLSKQPSFSLSVSPCKLQRQGSDGGADLDTIRGMIEDTLFSTQPAMVLNLKTCASSPSSPTDHLSVGFNSAAQIVLVRRLFLRQLRVTLNKGPWSGSGELCCVLSLDQPSTERKTHFLSVPTDPDAALQWSEEIALELGPETKELRIRLLERSGAREKFVPGHASVALNVQSKIPTGHKVLSIGPGLGLAPNATITTEFSRRHEEVHVESLSLFQLLYVESQEPRSPFNTLPLRSSLTPTKKVDVDRTVMPDGTIVTTVTTVQSRLKLDRSPGDSPLRSPSKVELTEKKATVQSDSRGSSSPNPSKSSRLSNGLDPVAETAIRQLTESASKAARKTPTKRSTLIISGVSKVPLTEDNCALSSSYAAAMDAAMHGNHYRTGHHQDPDETTPSDVSERPSVDDVESDTGSAGALETRSLKDHKVGFLQSGTKLLFRRRHREKESCLSQSHEDISNIGNNFTAAAPNISRKKSGSFSRRIIKRFSFRSSGKSKGKAASSNGGASSVDN</sequence>
<dbReference type="EMBL" id="CAJRST010004446">
    <property type="protein sequence ID" value="CAG5874801.1"/>
    <property type="molecule type" value="Genomic_DNA"/>
</dbReference>
<evidence type="ECO:0000256" key="1">
    <source>
        <dbReference type="SAM" id="MobiDB-lite"/>
    </source>
</evidence>
<gene>
    <name evidence="4" type="ORF">MMEN_LOCUS5263</name>
</gene>
<dbReference type="AlphaFoldDB" id="A0A8S4ANU0"/>
<feature type="region of interest" description="Disordered" evidence="1">
    <location>
        <begin position="582"/>
        <end position="621"/>
    </location>
</feature>
<keyword evidence="2" id="KW-1133">Transmembrane helix</keyword>
<evidence type="ECO:0000313" key="5">
    <source>
        <dbReference type="Proteomes" id="UP000677803"/>
    </source>
</evidence>
<dbReference type="Pfam" id="PF18696">
    <property type="entry name" value="SMP_C2CD2L"/>
    <property type="match status" value="1"/>
</dbReference>
<comment type="caution">
    <text evidence="4">The sequence shown here is derived from an EMBL/GenBank/DDBJ whole genome shotgun (WGS) entry which is preliminary data.</text>
</comment>
<dbReference type="Proteomes" id="UP000677803">
    <property type="component" value="Unassembled WGS sequence"/>
</dbReference>
<feature type="compositionally biased region" description="Low complexity" evidence="1">
    <location>
        <begin position="699"/>
        <end position="712"/>
    </location>
</feature>
<keyword evidence="5" id="KW-1185">Reference proteome</keyword>
<reference evidence="4" key="1">
    <citation type="submission" date="2021-05" db="EMBL/GenBank/DDBJ databases">
        <authorList>
            <person name="Tigano A."/>
        </authorList>
    </citation>
    <scope>NUCLEOTIDE SEQUENCE</scope>
</reference>
<organism evidence="4 5">
    <name type="scientific">Menidia menidia</name>
    <name type="common">Atlantic silverside</name>
    <dbReference type="NCBI Taxonomy" id="238744"/>
    <lineage>
        <taxon>Eukaryota</taxon>
        <taxon>Metazoa</taxon>
        <taxon>Chordata</taxon>
        <taxon>Craniata</taxon>
        <taxon>Vertebrata</taxon>
        <taxon>Euteleostomi</taxon>
        <taxon>Actinopterygii</taxon>
        <taxon>Neopterygii</taxon>
        <taxon>Teleostei</taxon>
        <taxon>Neoteleostei</taxon>
        <taxon>Acanthomorphata</taxon>
        <taxon>Ovalentaria</taxon>
        <taxon>Atherinomorphae</taxon>
        <taxon>Atheriniformes</taxon>
        <taxon>Atherinopsidae</taxon>
        <taxon>Menidiinae</taxon>
        <taxon>Menidia</taxon>
    </lineage>
</organism>
<dbReference type="GO" id="GO:0098592">
    <property type="term" value="C:cytoplasmic side of apical plasma membrane"/>
    <property type="evidence" value="ECO:0007669"/>
    <property type="project" value="TreeGrafter"/>
</dbReference>
<dbReference type="CDD" id="cd21683">
    <property type="entry name" value="SMP_C2CD2L"/>
    <property type="match status" value="1"/>
</dbReference>
<feature type="compositionally biased region" description="Low complexity" evidence="1">
    <location>
        <begin position="501"/>
        <end position="519"/>
    </location>
</feature>
<dbReference type="PANTHER" id="PTHR21119">
    <property type="entry name" value="C2 DOMAIN-CONTAINING PROTEIN"/>
    <property type="match status" value="1"/>
</dbReference>
<dbReference type="InterPro" id="IPR040885">
    <property type="entry name" value="SMP_C2CD2L"/>
</dbReference>
<name>A0A8S4ANU0_9TELE</name>
<evidence type="ECO:0000256" key="2">
    <source>
        <dbReference type="SAM" id="Phobius"/>
    </source>
</evidence>
<dbReference type="OrthoDB" id="9942148at2759"/>
<feature type="transmembrane region" description="Helical" evidence="2">
    <location>
        <begin position="6"/>
        <end position="31"/>
    </location>
</feature>
<keyword evidence="2" id="KW-0812">Transmembrane</keyword>
<keyword evidence="2" id="KW-0472">Membrane</keyword>
<feature type="domain" description="Synaptotagmin-like mitochondrial and lipid-binding" evidence="3">
    <location>
        <begin position="102"/>
        <end position="253"/>
    </location>
</feature>
<protein>
    <submittedName>
        <fullName evidence="4">(Atlantic silverside) hypothetical protein</fullName>
    </submittedName>
</protein>
<dbReference type="GO" id="GO:0008526">
    <property type="term" value="F:phosphatidylinositol transfer activity"/>
    <property type="evidence" value="ECO:0007669"/>
    <property type="project" value="TreeGrafter"/>
</dbReference>
<feature type="region of interest" description="Disordered" evidence="1">
    <location>
        <begin position="691"/>
        <end position="712"/>
    </location>
</feature>
<proteinExistence type="predicted"/>
<accession>A0A8S4ANU0</accession>